<dbReference type="EMBL" id="JAMZFV010000002">
    <property type="protein sequence ID" value="MCP1109247.1"/>
    <property type="molecule type" value="Genomic_DNA"/>
</dbReference>
<feature type="transmembrane region" description="Helical" evidence="2">
    <location>
        <begin position="68"/>
        <end position="86"/>
    </location>
</feature>
<dbReference type="PANTHER" id="PTHR22911">
    <property type="entry name" value="ACYL-MALONYL CONDENSING ENZYME-RELATED"/>
    <property type="match status" value="1"/>
</dbReference>
<dbReference type="Gene3D" id="1.10.3730.20">
    <property type="match status" value="2"/>
</dbReference>
<dbReference type="PANTHER" id="PTHR22911:SF79">
    <property type="entry name" value="MOBA-LIKE NTP TRANSFERASE DOMAIN-CONTAINING PROTEIN"/>
    <property type="match status" value="1"/>
</dbReference>
<sequence length="294" mass="32057">MLKKISPLLVICSTLLWGGMGIVIRYVGTMEANTFQIAAIRLLISAVFLVLVLLIVDRNKLKIKLKDFPWFLLTGIVSLCLNNIAYSETTRRANLSVAVVLLYTAPFFVLIMSILIFKEKLTWIKALALLLSFVGCMFVVGVFTSGMEVKATTILIGLVAGFCYSLYTVIGKVLLKKYDSLTIVTYTFIVAAVTSSLIAGPSATFTVISNHPEKLPLAIIGSILTVALPYILYSKALTYMESSAASIIASFEVVAASLYGVVLYNEHLHITNILGIGMVVGAIILLEARFLKKN</sequence>
<feature type="domain" description="EamA" evidence="3">
    <location>
        <begin position="8"/>
        <end position="140"/>
    </location>
</feature>
<feature type="transmembrane region" description="Helical" evidence="2">
    <location>
        <begin position="98"/>
        <end position="117"/>
    </location>
</feature>
<dbReference type="InterPro" id="IPR037185">
    <property type="entry name" value="EmrE-like"/>
</dbReference>
<proteinExistence type="inferred from homology"/>
<evidence type="ECO:0000256" key="1">
    <source>
        <dbReference type="ARBA" id="ARBA00007362"/>
    </source>
</evidence>
<keyword evidence="2" id="KW-0472">Membrane</keyword>
<name>A0ABT1EIV9_9FIRM</name>
<feature type="transmembrane region" description="Helical" evidence="2">
    <location>
        <begin position="215"/>
        <end position="233"/>
    </location>
</feature>
<comment type="caution">
    <text evidence="4">The sequence shown here is derived from an EMBL/GenBank/DDBJ whole genome shotgun (WGS) entry which is preliminary data.</text>
</comment>
<dbReference type="RefSeq" id="WP_262068149.1">
    <property type="nucleotide sequence ID" value="NZ_JAMXOC010000002.1"/>
</dbReference>
<feature type="transmembrane region" description="Helical" evidence="2">
    <location>
        <begin position="245"/>
        <end position="264"/>
    </location>
</feature>
<evidence type="ECO:0000259" key="3">
    <source>
        <dbReference type="Pfam" id="PF00892"/>
    </source>
</evidence>
<dbReference type="Pfam" id="PF00892">
    <property type="entry name" value="EamA"/>
    <property type="match status" value="2"/>
</dbReference>
<feature type="transmembrane region" description="Helical" evidence="2">
    <location>
        <begin position="151"/>
        <end position="171"/>
    </location>
</feature>
<feature type="transmembrane region" description="Helical" evidence="2">
    <location>
        <begin position="37"/>
        <end position="56"/>
    </location>
</feature>
<evidence type="ECO:0000313" key="5">
    <source>
        <dbReference type="Proteomes" id="UP001523565"/>
    </source>
</evidence>
<dbReference type="InterPro" id="IPR000620">
    <property type="entry name" value="EamA_dom"/>
</dbReference>
<feature type="transmembrane region" description="Helical" evidence="2">
    <location>
        <begin position="124"/>
        <end position="145"/>
    </location>
</feature>
<gene>
    <name evidence="4" type="ORF">NK118_03170</name>
</gene>
<keyword evidence="5" id="KW-1185">Reference proteome</keyword>
<dbReference type="Proteomes" id="UP001523565">
    <property type="component" value="Unassembled WGS sequence"/>
</dbReference>
<accession>A0ABT1EIV9</accession>
<reference evidence="4 5" key="1">
    <citation type="journal article" date="2022" name="Genome Biol. Evol.">
        <title>Host diet, physiology and behaviors set the stage for Lachnospiraceae cladogenesis.</title>
        <authorList>
            <person name="Vera-Ponce De Leon A."/>
            <person name="Schneider M."/>
            <person name="Jahnes B.C."/>
            <person name="Sadowski V."/>
            <person name="Camuy-Velez L.A."/>
            <person name="Duan J."/>
            <person name="Sabree Z.L."/>
        </authorList>
    </citation>
    <scope>NUCLEOTIDE SEQUENCE [LARGE SCALE GENOMIC DNA]</scope>
    <source>
        <strain evidence="4 5">PAL227</strain>
    </source>
</reference>
<organism evidence="4 5">
    <name type="scientific">Ohessyouella blattaphilus</name>
    <dbReference type="NCBI Taxonomy" id="2949333"/>
    <lineage>
        <taxon>Bacteria</taxon>
        <taxon>Bacillati</taxon>
        <taxon>Bacillota</taxon>
        <taxon>Clostridia</taxon>
        <taxon>Lachnospirales</taxon>
        <taxon>Lachnospiraceae</taxon>
        <taxon>Ohessyouella</taxon>
    </lineage>
</organism>
<evidence type="ECO:0000313" key="4">
    <source>
        <dbReference type="EMBL" id="MCP1109247.1"/>
    </source>
</evidence>
<feature type="transmembrane region" description="Helical" evidence="2">
    <location>
        <begin position="183"/>
        <end position="203"/>
    </location>
</feature>
<keyword evidence="2" id="KW-1133">Transmembrane helix</keyword>
<comment type="similarity">
    <text evidence="1">Belongs to the EamA transporter family.</text>
</comment>
<feature type="domain" description="EamA" evidence="3">
    <location>
        <begin position="153"/>
        <end position="286"/>
    </location>
</feature>
<feature type="transmembrane region" description="Helical" evidence="2">
    <location>
        <begin position="270"/>
        <end position="291"/>
    </location>
</feature>
<dbReference type="SUPFAM" id="SSF103481">
    <property type="entry name" value="Multidrug resistance efflux transporter EmrE"/>
    <property type="match status" value="2"/>
</dbReference>
<protein>
    <submittedName>
        <fullName evidence="4">DMT family transporter</fullName>
    </submittedName>
</protein>
<evidence type="ECO:0000256" key="2">
    <source>
        <dbReference type="SAM" id="Phobius"/>
    </source>
</evidence>
<keyword evidence="2" id="KW-0812">Transmembrane</keyword>